<dbReference type="EMBL" id="MT143267">
    <property type="protein sequence ID" value="QJA94870.1"/>
    <property type="molecule type" value="Genomic_DNA"/>
</dbReference>
<gene>
    <name evidence="1" type="ORF">MM415B03711_0012</name>
</gene>
<name>A0A6M3LJ64_9ZZZZ</name>
<evidence type="ECO:0000313" key="1">
    <source>
        <dbReference type="EMBL" id="QJA94870.1"/>
    </source>
</evidence>
<organism evidence="1">
    <name type="scientific">viral metagenome</name>
    <dbReference type="NCBI Taxonomy" id="1070528"/>
    <lineage>
        <taxon>unclassified sequences</taxon>
        <taxon>metagenomes</taxon>
        <taxon>organismal metagenomes</taxon>
    </lineage>
</organism>
<proteinExistence type="predicted"/>
<protein>
    <submittedName>
        <fullName evidence="1">Uncharacterized protein</fullName>
    </submittedName>
</protein>
<reference evidence="1" key="1">
    <citation type="submission" date="2020-03" db="EMBL/GenBank/DDBJ databases">
        <title>The deep terrestrial virosphere.</title>
        <authorList>
            <person name="Holmfeldt K."/>
            <person name="Nilsson E."/>
            <person name="Simone D."/>
            <person name="Lopez-Fernandez M."/>
            <person name="Wu X."/>
            <person name="de Brujin I."/>
            <person name="Lundin D."/>
            <person name="Andersson A."/>
            <person name="Bertilsson S."/>
            <person name="Dopson M."/>
        </authorList>
    </citation>
    <scope>NUCLEOTIDE SEQUENCE</scope>
    <source>
        <strain evidence="1">MM415B03711</strain>
    </source>
</reference>
<accession>A0A6M3LJ64</accession>
<sequence>MDRAKIFDYSYDYIELSFSEATANYEFQCPGEVIFCDAASSDFTIRLNSMTKKAITMKKGKTIFAPYDKIYISTTGANTIILFVASPRQIMLTANEVSVSQIDKLEKTEDGSYGHETIGAASVIIAASNNDRKRLTIQNWSANKVYIGFDNAVTTVNAAYVLEQYDSVDIDKYTGDVYGIAAVAGNDISYAIEGVA</sequence>
<dbReference type="AlphaFoldDB" id="A0A6M3LJ64"/>